<feature type="region of interest" description="Disordered" evidence="9">
    <location>
        <begin position="651"/>
        <end position="719"/>
    </location>
</feature>
<evidence type="ECO:0000256" key="2">
    <source>
        <dbReference type="ARBA" id="ARBA00022723"/>
    </source>
</evidence>
<protein>
    <recommendedName>
        <fullName evidence="14">Kinase suppressor of Ras 2</fullName>
    </recommendedName>
</protein>
<feature type="compositionally biased region" description="Polar residues" evidence="9">
    <location>
        <begin position="278"/>
        <end position="292"/>
    </location>
</feature>
<evidence type="ECO:0008006" key="14">
    <source>
        <dbReference type="Google" id="ProtNLM"/>
    </source>
</evidence>
<dbReference type="PANTHER" id="PTHR44329">
    <property type="entry name" value="SERINE/THREONINE-PROTEIN KINASE TNNI3K-RELATED"/>
    <property type="match status" value="1"/>
</dbReference>
<feature type="compositionally biased region" description="Polar residues" evidence="9">
    <location>
        <begin position="651"/>
        <end position="668"/>
    </location>
</feature>
<evidence type="ECO:0000256" key="6">
    <source>
        <dbReference type="ARBA" id="ARBA00022840"/>
    </source>
</evidence>
<dbReference type="CDD" id="cd14063">
    <property type="entry name" value="PK_KSR"/>
    <property type="match status" value="1"/>
</dbReference>
<dbReference type="InterPro" id="IPR008271">
    <property type="entry name" value="Ser/Thr_kinase_AS"/>
</dbReference>
<comment type="catalytic activity">
    <reaction evidence="8">
        <text>L-seryl-[protein] + ATP = O-phospho-L-seryl-[protein] + ADP + H(+)</text>
        <dbReference type="Rhea" id="RHEA:17989"/>
        <dbReference type="Rhea" id="RHEA-COMP:9863"/>
        <dbReference type="Rhea" id="RHEA-COMP:11604"/>
        <dbReference type="ChEBI" id="CHEBI:15378"/>
        <dbReference type="ChEBI" id="CHEBI:29999"/>
        <dbReference type="ChEBI" id="CHEBI:30616"/>
        <dbReference type="ChEBI" id="CHEBI:83421"/>
        <dbReference type="ChEBI" id="CHEBI:456216"/>
        <dbReference type="EC" id="2.7.11.1"/>
    </reaction>
</comment>
<comment type="caution">
    <text evidence="12">The sequence shown here is derived from an EMBL/GenBank/DDBJ whole genome shotgun (WGS) entry which is preliminary data.</text>
</comment>
<organism evidence="12 13">
    <name type="scientific">Artemia franciscana</name>
    <name type="common">Brine shrimp</name>
    <name type="synonym">Artemia sanfranciscana</name>
    <dbReference type="NCBI Taxonomy" id="6661"/>
    <lineage>
        <taxon>Eukaryota</taxon>
        <taxon>Metazoa</taxon>
        <taxon>Ecdysozoa</taxon>
        <taxon>Arthropoda</taxon>
        <taxon>Crustacea</taxon>
        <taxon>Branchiopoda</taxon>
        <taxon>Anostraca</taxon>
        <taxon>Artemiidae</taxon>
        <taxon>Artemia</taxon>
    </lineage>
</organism>
<dbReference type="SUPFAM" id="SSF57889">
    <property type="entry name" value="Cysteine-rich domain"/>
    <property type="match status" value="1"/>
</dbReference>
<accession>A0AA88L927</accession>
<dbReference type="EMBL" id="JAVRJZ010000010">
    <property type="protein sequence ID" value="KAK2717329.1"/>
    <property type="molecule type" value="Genomic_DNA"/>
</dbReference>
<keyword evidence="5" id="KW-0862">Zinc</keyword>
<dbReference type="Gene3D" id="1.10.510.10">
    <property type="entry name" value="Transferase(Phosphotransferase) domain 1"/>
    <property type="match status" value="1"/>
</dbReference>
<dbReference type="InterPro" id="IPR046349">
    <property type="entry name" value="C1-like_sf"/>
</dbReference>
<dbReference type="SUPFAM" id="SSF56112">
    <property type="entry name" value="Protein kinase-like (PK-like)"/>
    <property type="match status" value="1"/>
</dbReference>
<dbReference type="InterPro" id="IPR046861">
    <property type="entry name" value="SAM_KSR1_N"/>
</dbReference>
<keyword evidence="3" id="KW-0547">Nucleotide-binding</keyword>
<evidence type="ECO:0000256" key="5">
    <source>
        <dbReference type="ARBA" id="ARBA00022833"/>
    </source>
</evidence>
<feature type="compositionally biased region" description="Low complexity" evidence="9">
    <location>
        <begin position="676"/>
        <end position="695"/>
    </location>
</feature>
<dbReference type="InterPro" id="IPR001245">
    <property type="entry name" value="Ser-Thr/Tyr_kinase_cat_dom"/>
</dbReference>
<dbReference type="GO" id="GO:0046872">
    <property type="term" value="F:metal ion binding"/>
    <property type="evidence" value="ECO:0007669"/>
    <property type="project" value="UniProtKB-KW"/>
</dbReference>
<evidence type="ECO:0000259" key="10">
    <source>
        <dbReference type="PROSITE" id="PS50011"/>
    </source>
</evidence>
<dbReference type="InterPro" id="IPR000719">
    <property type="entry name" value="Prot_kinase_dom"/>
</dbReference>
<feature type="compositionally biased region" description="Basic and acidic residues" evidence="9">
    <location>
        <begin position="696"/>
        <end position="705"/>
    </location>
</feature>
<dbReference type="InterPro" id="IPR011009">
    <property type="entry name" value="Kinase-like_dom_sf"/>
</dbReference>
<evidence type="ECO:0000256" key="1">
    <source>
        <dbReference type="ARBA" id="ARBA00022679"/>
    </source>
</evidence>
<dbReference type="FunFam" id="1.10.510.10:FF:000107">
    <property type="entry name" value="kinase suppressor of Ras 1"/>
    <property type="match status" value="1"/>
</dbReference>
<dbReference type="InterPro" id="IPR046933">
    <property type="entry name" value="SAM_KSR1_N_sf"/>
</dbReference>
<evidence type="ECO:0000256" key="7">
    <source>
        <dbReference type="ARBA" id="ARBA00047899"/>
    </source>
</evidence>
<dbReference type="Pfam" id="PF07714">
    <property type="entry name" value="PK_Tyr_Ser-Thr"/>
    <property type="match status" value="1"/>
</dbReference>
<gene>
    <name evidence="12" type="ORF">QYM36_006198</name>
</gene>
<evidence type="ECO:0000256" key="4">
    <source>
        <dbReference type="ARBA" id="ARBA00022777"/>
    </source>
</evidence>
<dbReference type="AlphaFoldDB" id="A0AA88L927"/>
<dbReference type="Gene3D" id="3.30.200.20">
    <property type="entry name" value="Phosphorylase Kinase, domain 1"/>
    <property type="match status" value="1"/>
</dbReference>
<dbReference type="PROSITE" id="PS00479">
    <property type="entry name" value="ZF_DAG_PE_1"/>
    <property type="match status" value="1"/>
</dbReference>
<reference evidence="12" key="1">
    <citation type="submission" date="2023-07" db="EMBL/GenBank/DDBJ databases">
        <title>Chromosome-level genome assembly of Artemia franciscana.</title>
        <authorList>
            <person name="Jo E."/>
        </authorList>
    </citation>
    <scope>NUCLEOTIDE SEQUENCE</scope>
    <source>
        <tissue evidence="12">Whole body</tissue>
    </source>
</reference>
<evidence type="ECO:0000259" key="11">
    <source>
        <dbReference type="PROSITE" id="PS50081"/>
    </source>
</evidence>
<feature type="compositionally biased region" description="Polar residues" evidence="9">
    <location>
        <begin position="603"/>
        <end position="617"/>
    </location>
</feature>
<keyword evidence="6" id="KW-0067">ATP-binding</keyword>
<dbReference type="GO" id="GO:0006950">
    <property type="term" value="P:response to stress"/>
    <property type="evidence" value="ECO:0007669"/>
    <property type="project" value="UniProtKB-ARBA"/>
</dbReference>
<dbReference type="CDD" id="cd20812">
    <property type="entry name" value="C1_KSR"/>
    <property type="match status" value="1"/>
</dbReference>
<keyword evidence="1" id="KW-0808">Transferase</keyword>
<feature type="region of interest" description="Disordered" evidence="9">
    <location>
        <begin position="278"/>
        <end position="355"/>
    </location>
</feature>
<proteinExistence type="predicted"/>
<evidence type="ECO:0000256" key="3">
    <source>
        <dbReference type="ARBA" id="ARBA00022741"/>
    </source>
</evidence>
<dbReference type="Gene3D" id="6.10.140.1120">
    <property type="match status" value="1"/>
</dbReference>
<name>A0AA88L927_ARTSF</name>
<dbReference type="PROSITE" id="PS50011">
    <property type="entry name" value="PROTEIN_KINASE_DOM"/>
    <property type="match status" value="1"/>
</dbReference>
<dbReference type="PROSITE" id="PS50081">
    <property type="entry name" value="ZF_DAG_PE_2"/>
    <property type="match status" value="1"/>
</dbReference>
<feature type="domain" description="Protein kinase" evidence="10">
    <location>
        <begin position="738"/>
        <end position="1005"/>
    </location>
</feature>
<dbReference type="GO" id="GO:0005524">
    <property type="term" value="F:ATP binding"/>
    <property type="evidence" value="ECO:0007669"/>
    <property type="project" value="UniProtKB-KW"/>
</dbReference>
<evidence type="ECO:0000256" key="9">
    <source>
        <dbReference type="SAM" id="MobiDB-lite"/>
    </source>
</evidence>
<dbReference type="Pfam" id="PF20406">
    <property type="entry name" value="SAM_KSR1_N"/>
    <property type="match status" value="1"/>
</dbReference>
<feature type="non-terminal residue" evidence="12">
    <location>
        <position position="1"/>
    </location>
</feature>
<evidence type="ECO:0000256" key="8">
    <source>
        <dbReference type="ARBA" id="ARBA00048679"/>
    </source>
</evidence>
<dbReference type="GO" id="GO:0004674">
    <property type="term" value="F:protein serine/threonine kinase activity"/>
    <property type="evidence" value="ECO:0007669"/>
    <property type="project" value="UniProtKB-EC"/>
</dbReference>
<evidence type="ECO:0000313" key="12">
    <source>
        <dbReference type="EMBL" id="KAK2717329.1"/>
    </source>
</evidence>
<keyword evidence="4" id="KW-0418">Kinase</keyword>
<dbReference type="SMART" id="SM00220">
    <property type="entry name" value="S_TKc"/>
    <property type="match status" value="1"/>
</dbReference>
<dbReference type="InterPro" id="IPR002219">
    <property type="entry name" value="PKC_DAG/PE"/>
</dbReference>
<dbReference type="FunFam" id="3.30.200.20:FF:000034">
    <property type="entry name" value="Kinase suppressor of Ras 1"/>
    <property type="match status" value="1"/>
</dbReference>
<keyword evidence="13" id="KW-1185">Reference proteome</keyword>
<comment type="catalytic activity">
    <reaction evidence="7">
        <text>L-threonyl-[protein] + ATP = O-phospho-L-threonyl-[protein] + ADP + H(+)</text>
        <dbReference type="Rhea" id="RHEA:46608"/>
        <dbReference type="Rhea" id="RHEA-COMP:11060"/>
        <dbReference type="Rhea" id="RHEA-COMP:11605"/>
        <dbReference type="ChEBI" id="CHEBI:15378"/>
        <dbReference type="ChEBI" id="CHEBI:30013"/>
        <dbReference type="ChEBI" id="CHEBI:30616"/>
        <dbReference type="ChEBI" id="CHEBI:61977"/>
        <dbReference type="ChEBI" id="CHEBI:456216"/>
        <dbReference type="EC" id="2.7.11.1"/>
    </reaction>
</comment>
<feature type="domain" description="Phorbol-ester/DAG-type" evidence="11">
    <location>
        <begin position="477"/>
        <end position="521"/>
    </location>
</feature>
<dbReference type="Proteomes" id="UP001187531">
    <property type="component" value="Unassembled WGS sequence"/>
</dbReference>
<dbReference type="InterPro" id="IPR051681">
    <property type="entry name" value="Ser/Thr_Kinases-Pseudokinases"/>
</dbReference>
<dbReference type="SMART" id="SM00109">
    <property type="entry name" value="C1"/>
    <property type="match status" value="1"/>
</dbReference>
<feature type="compositionally biased region" description="Low complexity" evidence="9">
    <location>
        <begin position="578"/>
        <end position="593"/>
    </location>
</feature>
<dbReference type="PANTHER" id="PTHR44329:SF253">
    <property type="entry name" value="KINASE SUPPRESSOR OF RAS 2"/>
    <property type="match status" value="1"/>
</dbReference>
<dbReference type="PROSITE" id="PS00108">
    <property type="entry name" value="PROTEIN_KINASE_ST"/>
    <property type="match status" value="1"/>
</dbReference>
<feature type="region of interest" description="Disordered" evidence="9">
    <location>
        <begin position="371"/>
        <end position="411"/>
    </location>
</feature>
<sequence length="1024" mass="114158">MIDINSQHLFGLRTECATGVELTQQQIRTMEGKLLKLYSKQIVAKMKISPDEKRKIDKPSLKQWFQIVGLKDTSIQNPPKELNDPKDRKTFIDNLCGDSKSAITELRPGKDTRCLVISDKNEATAVADAIKSKDQSLRLQLKVPAYYGVVRLVPDIVTDGQLQNLIINYNEGSRIGKTRSYNLQLSHREDLLAAISPPGFMKLGITFDEMNESSEHDLKKLISPMLDGGGEEWRRLSHAFHNLRKYTEILLQRENDSESGRLTPDLHWDSWDLQAPNISNRVVPSPMNTPSRSPRPKRHYGVEASGDVAHGSPSLSLAKAGRERRFTPPPTPSVGKAKGEKGKFPTTPPPSKKHQTCFLGQTLADFPLNRSKSHESQLANRIEPVDKHAQSQQQSMEHLPNGRRHRLKTEPSEALAYDSGNERLYLSSDLSPIKSPPMTVSVDAQESLPSYGSSLHIPRSPRTPPTMITSTVGHSVPHRFTKTFKLSTCDFCSQKMFMGLKCKSCKYKCHRDCELRVLPSCGMPSEYIDAVRQILEGSPSPLLAPRIMMPSPGRLTPRDKRRLHSGGNPLINYANPDSSSTTSSCSSSTPSSPALLGIPASTPPSASRPHQFSFPDVSSSDARALSVDNIVASKHFVSTSLANLATSLASKENIESQPKNQSELTSSQKSRDSDKTVSVGSSGLTSTNGSGSNSTDSERTYRVDSQDSQASDAETSDRLWPRQNSLSLREWDIPYEEVTLYDPIGTGRFGTVYKGNWHGDVAIRVLPMGHLDDEKSLEAFKLEVSTFRKTRHENLVLFMGACMKPPCLAIITSMCRGMTLYRHLHLRKDKFPMNKAVTIAQQISQGMGYLHARGIVHKDLKTKNIFLENGKVVITDFGLSSVSRLCAPGRRKEDLPIPSGWLCYLAPEIMQNLRPGGNESDELPFSAASDIYAFGSVWYELLCGEWPWRQLPPETVIWMVGRGMKYPLANLQTSKDVKEILMTCWSYCPDERPEFPKLLKILERLPRKRLARSPSHPIHLSRSA</sequence>
<dbReference type="Gene3D" id="3.30.60.20">
    <property type="match status" value="1"/>
</dbReference>
<feature type="region of interest" description="Disordered" evidence="9">
    <location>
        <begin position="541"/>
        <end position="617"/>
    </location>
</feature>
<evidence type="ECO:0000313" key="13">
    <source>
        <dbReference type="Proteomes" id="UP001187531"/>
    </source>
</evidence>
<keyword evidence="2" id="KW-0479">Metal-binding</keyword>